<evidence type="ECO:0000256" key="2">
    <source>
        <dbReference type="ARBA" id="ARBA00023043"/>
    </source>
</evidence>
<feature type="compositionally biased region" description="Basic and acidic residues" evidence="4">
    <location>
        <begin position="836"/>
        <end position="862"/>
    </location>
</feature>
<proteinExistence type="predicted"/>
<feature type="repeat" description="ANK" evidence="3">
    <location>
        <begin position="232"/>
        <end position="264"/>
    </location>
</feature>
<feature type="region of interest" description="Disordered" evidence="4">
    <location>
        <begin position="825"/>
        <end position="890"/>
    </location>
</feature>
<feature type="repeat" description="ANK" evidence="3">
    <location>
        <begin position="118"/>
        <end position="150"/>
    </location>
</feature>
<evidence type="ECO:0000313" key="6">
    <source>
        <dbReference type="Proteomes" id="UP000677054"/>
    </source>
</evidence>
<dbReference type="InterPro" id="IPR036770">
    <property type="entry name" value="Ankyrin_rpt-contain_sf"/>
</dbReference>
<dbReference type="EMBL" id="LR899559">
    <property type="protein sequence ID" value="CAD7240573.1"/>
    <property type="molecule type" value="Genomic_DNA"/>
</dbReference>
<feature type="repeat" description="ANK" evidence="3">
    <location>
        <begin position="151"/>
        <end position="183"/>
    </location>
</feature>
<feature type="repeat" description="ANK" evidence="3">
    <location>
        <begin position="299"/>
        <end position="331"/>
    </location>
</feature>
<evidence type="ECO:0000313" key="5">
    <source>
        <dbReference type="EMBL" id="CAD7240573.1"/>
    </source>
</evidence>
<feature type="region of interest" description="Disordered" evidence="4">
    <location>
        <begin position="479"/>
        <end position="622"/>
    </location>
</feature>
<feature type="repeat" description="ANK" evidence="3">
    <location>
        <begin position="399"/>
        <end position="431"/>
    </location>
</feature>
<accession>A0A7R8WYI2</accession>
<feature type="repeat" description="ANK" evidence="3">
    <location>
        <begin position="23"/>
        <end position="55"/>
    </location>
</feature>
<dbReference type="PANTHER" id="PTHR24161:SF124">
    <property type="entry name" value="TRANSIENT RECEPTOR POTENTIAL CHANNEL PYREXIA"/>
    <property type="match status" value="1"/>
</dbReference>
<dbReference type="PANTHER" id="PTHR24161">
    <property type="entry name" value="ANK_REP_REGION DOMAIN-CONTAINING PROTEIN-RELATED"/>
    <property type="match status" value="1"/>
</dbReference>
<dbReference type="PROSITE" id="PS50088">
    <property type="entry name" value="ANK_REPEAT"/>
    <property type="match status" value="8"/>
</dbReference>
<dbReference type="AlphaFoldDB" id="A0A7R8WYI2"/>
<protein>
    <recommendedName>
        <fullName evidence="7">Ankyrin repeat protein</fullName>
    </recommendedName>
</protein>
<evidence type="ECO:0000256" key="1">
    <source>
        <dbReference type="ARBA" id="ARBA00022737"/>
    </source>
</evidence>
<keyword evidence="2 3" id="KW-0040">ANK repeat</keyword>
<keyword evidence="1" id="KW-0677">Repeat</keyword>
<dbReference type="SMART" id="SM00248">
    <property type="entry name" value="ANK"/>
    <property type="match status" value="12"/>
</dbReference>
<dbReference type="PRINTS" id="PR01415">
    <property type="entry name" value="ANKYRIN"/>
</dbReference>
<dbReference type="Proteomes" id="UP000677054">
    <property type="component" value="Unassembled WGS sequence"/>
</dbReference>
<feature type="region of interest" description="Disordered" evidence="4">
    <location>
        <begin position="747"/>
        <end position="777"/>
    </location>
</feature>
<dbReference type="SUPFAM" id="SSF48403">
    <property type="entry name" value="Ankyrin repeat"/>
    <property type="match status" value="2"/>
</dbReference>
<dbReference type="InterPro" id="IPR002110">
    <property type="entry name" value="Ankyrin_rpt"/>
</dbReference>
<sequence length="939" mass="102099">MAAVVEPSVSTGLRSTSTGSRLDGLTSLMLAAQQNDADELRNLIKKGHSVRDRDKSGKTALHYCAENSDLTCVERVCLSFLHSIAFEPPRSFDCRVRFVEAEGILMEAPETMNAQDEEGFSALHLAVICGNANVVKFLIRKGADIGVLDNEGHSLVHWATVCGEVEVLDILLEAGSGADTRDLHGATPLHYAAQLCAPTGNLLNGGPDRRIGLRTLKKLLQWGVPVTTADNDGRQSLLWAASAGSADAMLALVNAGARVDAEDKDGLTALHCAASRGHVDCIETLVSLCGAEVDVLDANGCTALFYAVTLGHADCTQLLLQYGAEPNRQDRKGRTPAHCGAAKGQLETLRLLHGAGANIWARNIRGDVPLHEAIQSGRKDLVTWLLSSRPEAVNLGNNDGRCPLHIAAVNNNIEMCKVLLDLGASTNPIMRGSRGQLLTPLDAALMRGNRNCAKYLQLHGASPASRLAAHHLQGLSDYPHARSFTPSPDGTFNVGDGRRSSSLSHNKDTQAMVETVEESQQTDGNPRTKKGKEGESGFNMVARGEPEAVGVEHVPAGGKDSGFSEVLMPEEEEEEEGKKARREAEAKKEEKGGKKEERGGKKEGKTKEKMKHNGNLSSSLDSMSGTVMKNRVRRFELERKIFSELLELKRLQIRSGKANESLVVKRMVDRYKQEGLLGLKGYDGPYTFRSFERFLYALYPEPSRDPFPRALLASSLPLTALTRRVAARMVSAFDQLKFVQNPQFLKSMPPKSKIPQRVKGEGDGEGNRSDVRDLDERVAVTTNPTMATNCTHRTHSCHHTAHAYTGIPCAAYITKPNHHHYLKGTQNFLPRIPNGGKKDTKAKEGLGKEGQGKEGQRKEGQGKEGQGQAPLGSVSNYDPTEPLTVELNHGGQRQLIEFPAHTLDKRKRYHVTFTIKPSTPDAGLLKPAVNSVPRQVNSL</sequence>
<dbReference type="PROSITE" id="PS50297">
    <property type="entry name" value="ANK_REP_REGION"/>
    <property type="match status" value="7"/>
</dbReference>
<feature type="compositionally biased region" description="Basic and acidic residues" evidence="4">
    <location>
        <begin position="758"/>
        <end position="777"/>
    </location>
</feature>
<feature type="repeat" description="ANK" evidence="3">
    <location>
        <begin position="332"/>
        <end position="364"/>
    </location>
</feature>
<feature type="compositionally biased region" description="Basic and acidic residues" evidence="4">
    <location>
        <begin position="576"/>
        <end position="607"/>
    </location>
</feature>
<reference evidence="5" key="1">
    <citation type="submission" date="2020-11" db="EMBL/GenBank/DDBJ databases">
        <authorList>
            <person name="Tran Van P."/>
        </authorList>
    </citation>
    <scope>NUCLEOTIDE SEQUENCE</scope>
</reference>
<gene>
    <name evidence="5" type="ORF">DSTB1V02_LOCUS593</name>
</gene>
<keyword evidence="6" id="KW-1185">Reference proteome</keyword>
<dbReference type="EMBL" id="CAJPEV010000042">
    <property type="protein sequence ID" value="CAG0879444.1"/>
    <property type="molecule type" value="Genomic_DNA"/>
</dbReference>
<evidence type="ECO:0000256" key="3">
    <source>
        <dbReference type="PROSITE-ProRule" id="PRU00023"/>
    </source>
</evidence>
<feature type="repeat" description="ANK" evidence="3">
    <location>
        <begin position="265"/>
        <end position="298"/>
    </location>
</feature>
<name>A0A7R8WYI2_9CRUS</name>
<dbReference type="OrthoDB" id="10258888at2759"/>
<organism evidence="5">
    <name type="scientific">Darwinula stevensoni</name>
    <dbReference type="NCBI Taxonomy" id="69355"/>
    <lineage>
        <taxon>Eukaryota</taxon>
        <taxon>Metazoa</taxon>
        <taxon>Ecdysozoa</taxon>
        <taxon>Arthropoda</taxon>
        <taxon>Crustacea</taxon>
        <taxon>Oligostraca</taxon>
        <taxon>Ostracoda</taxon>
        <taxon>Podocopa</taxon>
        <taxon>Podocopida</taxon>
        <taxon>Darwinulocopina</taxon>
        <taxon>Darwinuloidea</taxon>
        <taxon>Darwinulidae</taxon>
        <taxon>Darwinula</taxon>
    </lineage>
</organism>
<evidence type="ECO:0008006" key="7">
    <source>
        <dbReference type="Google" id="ProtNLM"/>
    </source>
</evidence>
<dbReference type="Gene3D" id="1.25.40.20">
    <property type="entry name" value="Ankyrin repeat-containing domain"/>
    <property type="match status" value="4"/>
</dbReference>
<evidence type="ECO:0000256" key="4">
    <source>
        <dbReference type="SAM" id="MobiDB-lite"/>
    </source>
</evidence>
<dbReference type="Pfam" id="PF12796">
    <property type="entry name" value="Ank_2"/>
    <property type="match status" value="4"/>
</dbReference>